<sequence length="193" mass="20990">MLDLIIRGGQVVTPWGVGDWDVCIQGEKIVAITSPNTMTDDVTRVIDATGKVVVPGGIEPHAHIDAPIMGPGNLRTAPPEQVSRAALFGGTTTLMDFAIHHPGNTIPEAIQERTNSWRGNSYADYAHHLMVLGEIPQRTLESLHEHIEDGWASVKIFTTNIRPPEMSGESRARLAWATLHDLLMEVSSATTPC</sequence>
<evidence type="ECO:0000259" key="2">
    <source>
        <dbReference type="Pfam" id="PF07969"/>
    </source>
</evidence>
<proteinExistence type="inferred from homology"/>
<dbReference type="Pfam" id="PF07969">
    <property type="entry name" value="Amidohydro_3"/>
    <property type="match status" value="1"/>
</dbReference>
<gene>
    <name evidence="3" type="ORF">GBAR_LOCUS30612</name>
</gene>
<evidence type="ECO:0000313" key="4">
    <source>
        <dbReference type="Proteomes" id="UP001174909"/>
    </source>
</evidence>
<dbReference type="GO" id="GO:0016812">
    <property type="term" value="F:hydrolase activity, acting on carbon-nitrogen (but not peptide) bonds, in cyclic amides"/>
    <property type="evidence" value="ECO:0007669"/>
    <property type="project" value="TreeGrafter"/>
</dbReference>
<dbReference type="Proteomes" id="UP001174909">
    <property type="component" value="Unassembled WGS sequence"/>
</dbReference>
<dbReference type="EMBL" id="CASHTH010004334">
    <property type="protein sequence ID" value="CAI8056172.1"/>
    <property type="molecule type" value="Genomic_DNA"/>
</dbReference>
<dbReference type="PANTHER" id="PTHR11647">
    <property type="entry name" value="HYDRANTOINASE/DIHYDROPYRIMIDINASE FAMILY MEMBER"/>
    <property type="match status" value="1"/>
</dbReference>
<feature type="domain" description="Amidohydrolase 3" evidence="2">
    <location>
        <begin position="44"/>
        <end position="100"/>
    </location>
</feature>
<evidence type="ECO:0000313" key="3">
    <source>
        <dbReference type="EMBL" id="CAI8056172.1"/>
    </source>
</evidence>
<accession>A0AA35XLT8</accession>
<dbReference type="InterPro" id="IPR013108">
    <property type="entry name" value="Amidohydro_3"/>
</dbReference>
<dbReference type="GO" id="GO:0005829">
    <property type="term" value="C:cytosol"/>
    <property type="evidence" value="ECO:0007669"/>
    <property type="project" value="TreeGrafter"/>
</dbReference>
<dbReference type="SUPFAM" id="SSF51338">
    <property type="entry name" value="Composite domain of metallo-dependent hydrolases"/>
    <property type="match status" value="1"/>
</dbReference>
<dbReference type="SUPFAM" id="SSF51556">
    <property type="entry name" value="Metallo-dependent hydrolases"/>
    <property type="match status" value="1"/>
</dbReference>
<reference evidence="3" key="1">
    <citation type="submission" date="2023-03" db="EMBL/GenBank/DDBJ databases">
        <authorList>
            <person name="Steffen K."/>
            <person name="Cardenas P."/>
        </authorList>
    </citation>
    <scope>NUCLEOTIDE SEQUENCE</scope>
</reference>
<dbReference type="InterPro" id="IPR050378">
    <property type="entry name" value="Metallo-dep_Hydrolases_sf"/>
</dbReference>
<dbReference type="InterPro" id="IPR032466">
    <property type="entry name" value="Metal_Hydrolase"/>
</dbReference>
<name>A0AA35XLT8_GEOBA</name>
<dbReference type="Gene3D" id="2.30.40.10">
    <property type="entry name" value="Urease, subunit C, domain 1"/>
    <property type="match status" value="1"/>
</dbReference>
<keyword evidence="4" id="KW-1185">Reference proteome</keyword>
<protein>
    <submittedName>
        <fullName evidence="3">D-hydantoinase</fullName>
    </submittedName>
</protein>
<dbReference type="AlphaFoldDB" id="A0AA35XLT8"/>
<dbReference type="InterPro" id="IPR011059">
    <property type="entry name" value="Metal-dep_hydrolase_composite"/>
</dbReference>
<dbReference type="Gene3D" id="3.20.20.140">
    <property type="entry name" value="Metal-dependent hydrolases"/>
    <property type="match status" value="1"/>
</dbReference>
<dbReference type="PANTHER" id="PTHR11647:SF1">
    <property type="entry name" value="COLLAPSIN RESPONSE MEDIATOR PROTEIN"/>
    <property type="match status" value="1"/>
</dbReference>
<organism evidence="3 4">
    <name type="scientific">Geodia barretti</name>
    <name type="common">Barrett's horny sponge</name>
    <dbReference type="NCBI Taxonomy" id="519541"/>
    <lineage>
        <taxon>Eukaryota</taxon>
        <taxon>Metazoa</taxon>
        <taxon>Porifera</taxon>
        <taxon>Demospongiae</taxon>
        <taxon>Heteroscleromorpha</taxon>
        <taxon>Tetractinellida</taxon>
        <taxon>Astrophorina</taxon>
        <taxon>Geodiidae</taxon>
        <taxon>Geodia</taxon>
    </lineage>
</organism>
<comment type="caution">
    <text evidence="3">The sequence shown here is derived from an EMBL/GenBank/DDBJ whole genome shotgun (WGS) entry which is preliminary data.</text>
</comment>
<comment type="similarity">
    <text evidence="1">Belongs to the metallo-dependent hydrolases superfamily. Hydantoinase/dihydropyrimidinase family.</text>
</comment>
<evidence type="ECO:0000256" key="1">
    <source>
        <dbReference type="ARBA" id="ARBA00008829"/>
    </source>
</evidence>